<dbReference type="AlphaFoldDB" id="E6UJY5"/>
<dbReference type="KEGG" id="ral:Rumal_3539"/>
<geneLocation type="plasmid" evidence="1 2">
    <name>pRUMAL01</name>
</geneLocation>
<accession>E6UJY5</accession>
<protein>
    <recommendedName>
        <fullName evidence="3">Transposase IS200 like</fullName>
    </recommendedName>
</protein>
<name>E6UJY5_RUMA7</name>
<dbReference type="SUPFAM" id="SSF143422">
    <property type="entry name" value="Transposase IS200-like"/>
    <property type="match status" value="1"/>
</dbReference>
<gene>
    <name evidence="1" type="ordered locus">Rumal_3539</name>
</gene>
<dbReference type="GO" id="GO:0004803">
    <property type="term" value="F:transposase activity"/>
    <property type="evidence" value="ECO:0007669"/>
    <property type="project" value="InterPro"/>
</dbReference>
<reference evidence="2" key="1">
    <citation type="journal article" date="2011" name="J. Bacteriol.">
        <title>Complete genome of the cellulolytic ruminal bacterium Ruminococcus albus 7.</title>
        <authorList>
            <person name="Suen G."/>
            <person name="Stevenson D.M."/>
            <person name="Bruce D.C."/>
            <person name="Chertkov O."/>
            <person name="Copeland A."/>
            <person name="Cheng J.F."/>
            <person name="Detter C."/>
            <person name="Detter J.C."/>
            <person name="Goodwin L.A."/>
            <person name="Han C.S."/>
            <person name="Hauser L.J."/>
            <person name="Ivanova N.N."/>
            <person name="Kyrpides N.C."/>
            <person name="Land M.L."/>
            <person name="Lapidus A."/>
            <person name="Lucas S."/>
            <person name="Ovchinnikova G."/>
            <person name="Pitluck S."/>
            <person name="Tapia R."/>
            <person name="Woyke T."/>
            <person name="Boyum J."/>
            <person name="Mead D."/>
            <person name="Weimer P.J."/>
        </authorList>
    </citation>
    <scope>NUCLEOTIDE SEQUENCE [LARGE SCALE GENOMIC DNA]</scope>
    <source>
        <strain evidence="2">ATCC 27210 / DSM 20455 / JCM 14654 / NCDO 2250 / 7</strain>
        <plasmid evidence="2">pRUMAL01</plasmid>
    </source>
</reference>
<keyword evidence="1" id="KW-0614">Plasmid</keyword>
<dbReference type="HOGENOM" id="CLU_3065885_0_0_9"/>
<evidence type="ECO:0008006" key="3">
    <source>
        <dbReference type="Google" id="ProtNLM"/>
    </source>
</evidence>
<dbReference type="GO" id="GO:0006313">
    <property type="term" value="P:DNA transposition"/>
    <property type="evidence" value="ECO:0007669"/>
    <property type="project" value="InterPro"/>
</dbReference>
<dbReference type="GO" id="GO:0003677">
    <property type="term" value="F:DNA binding"/>
    <property type="evidence" value="ECO:0007669"/>
    <property type="project" value="InterPro"/>
</dbReference>
<organism evidence="1 2">
    <name type="scientific">Ruminococcus albus (strain ATCC 27210 / DSM 20455 / JCM 14654 / NCDO 2250 / 7)</name>
    <dbReference type="NCBI Taxonomy" id="697329"/>
    <lineage>
        <taxon>Bacteria</taxon>
        <taxon>Bacillati</taxon>
        <taxon>Bacillota</taxon>
        <taxon>Clostridia</taxon>
        <taxon>Eubacteriales</taxon>
        <taxon>Oscillospiraceae</taxon>
        <taxon>Ruminococcus</taxon>
    </lineage>
</organism>
<proteinExistence type="predicted"/>
<evidence type="ECO:0000313" key="1">
    <source>
        <dbReference type="EMBL" id="ADU23981.1"/>
    </source>
</evidence>
<dbReference type="EMBL" id="CP002404">
    <property type="protein sequence ID" value="ADU23981.1"/>
    <property type="molecule type" value="Genomic_DNA"/>
</dbReference>
<evidence type="ECO:0000313" key="2">
    <source>
        <dbReference type="Proteomes" id="UP000006919"/>
    </source>
</evidence>
<sequence length="53" mass="6363">MYYNKYIWNPSYFVATVSDRSLKHKHVTDYINSQKKQVEGGSLQYADIYDIQR</sequence>
<dbReference type="Proteomes" id="UP000006919">
    <property type="component" value="Plasmid pRUMAL01"/>
</dbReference>
<dbReference type="InterPro" id="IPR036515">
    <property type="entry name" value="Transposase_17_sf"/>
</dbReference>